<evidence type="ECO:0000313" key="11">
    <source>
        <dbReference type="EMBL" id="OQD70662.1"/>
    </source>
</evidence>
<dbReference type="GO" id="GO:0140818">
    <property type="term" value="F:mRNA 5'-triphosphate monophosphatase activity"/>
    <property type="evidence" value="ECO:0007669"/>
    <property type="project" value="UniProtKB-EC"/>
</dbReference>
<dbReference type="InterPro" id="IPR037009">
    <property type="entry name" value="mRNA_triPase_Cet1_sf"/>
</dbReference>
<dbReference type="InterPro" id="IPR033469">
    <property type="entry name" value="CYTH-like_dom_sf"/>
</dbReference>
<evidence type="ECO:0000256" key="1">
    <source>
        <dbReference type="ARBA" id="ARBA00001946"/>
    </source>
</evidence>
<evidence type="ECO:0000256" key="4">
    <source>
        <dbReference type="ARBA" id="ARBA00022664"/>
    </source>
</evidence>
<accession>A0A1V6P1E8</accession>
<dbReference type="EC" id="3.6.1.74" evidence="8"/>
<dbReference type="STRING" id="69771.A0A1V6P1E8"/>
<protein>
    <recommendedName>
        <fullName evidence="8">mRNA-capping enzyme subunit beta</fullName>
        <ecNumber evidence="8">3.6.1.74</ecNumber>
    </recommendedName>
    <alternativeName>
        <fullName evidence="8">mRNA 5'-phosphatase</fullName>
    </alternativeName>
    <alternativeName>
        <fullName evidence="8">mRNA 5'-triphosphate monophosphatase</fullName>
    </alternativeName>
</protein>
<feature type="compositionally biased region" description="Polar residues" evidence="9">
    <location>
        <begin position="131"/>
        <end position="162"/>
    </location>
</feature>
<evidence type="ECO:0000256" key="3">
    <source>
        <dbReference type="ARBA" id="ARBA00006345"/>
    </source>
</evidence>
<dbReference type="CDD" id="cd07470">
    <property type="entry name" value="CYTH-like_mRNA_RTPase"/>
    <property type="match status" value="1"/>
</dbReference>
<gene>
    <name evidence="11" type="ORF">PENDEC_c022G07059</name>
</gene>
<dbReference type="FunFam" id="3.20.100.10:FF:000002">
    <property type="entry name" value="mRNA capping nucleoside-triphosphatase, putative"/>
    <property type="match status" value="1"/>
</dbReference>
<dbReference type="InterPro" id="IPR040343">
    <property type="entry name" value="Cet1/Ctl1"/>
</dbReference>
<keyword evidence="5 8" id="KW-0378">Hydrolase</keyword>
<dbReference type="AlphaFoldDB" id="A0A1V6P1E8"/>
<evidence type="ECO:0000259" key="10">
    <source>
        <dbReference type="PROSITE" id="PS50835"/>
    </source>
</evidence>
<feature type="region of interest" description="Disordered" evidence="9">
    <location>
        <begin position="1"/>
        <end position="464"/>
    </location>
</feature>
<sequence>MDLRTIMNNDAGASKPAPPTQTSSSPVDSAQQQRAQYPDYAGRPPQPPLQPAHASPDRSSPYGAPQSPYQQFKAAPAPPALNTVVRSQRSQSPPQVMTPYGSGARDAYGASAYNSHPQHPAGPLASPYTPQPMSAGSQHPEQGSYFAQQRSHSLQSVMTNPHTPGEAFRPRGSPASVSQALPSHQFSPPAHRPSLDNSLGPPAAFSFRQSPSARPQSSGRESPRGPLSSPRPIQDTQMRDSTQTQSPSLPRNLSPSSRPSESTSQPLSVGVKQEILETAGSKAASRQNSFAGTSETAGGAPLRSSGDRKPTESPTAPFSSGPGAEARVSPIATAHSQMSSSPSGPRSGSQSHPLKMELDQESMPLAENEPPKPKRRRYNEPPIYARRSVRTKGKCPVIPNPQPPVPKHLRQLAHDSWAARRRSSTNASAVTTATSHAVRTPNPPSPSMNAPPSQYPPAAVPAPPAAPSVGSLGPWEASITGLIPYEEITKSLCDFLFQHVVMRNDVAVGGAGSAAAGQGTIIEVEAKLGHLIDQDRRERLRLPVLTESIINREASHIRTAFESNMTVEQHRAMNNFLNENVKASMPPNSKRIPLSYAHKKERDTFYEVNPNELPPVIRQNLNPRHKPKVRVTTDQRTGEVLAKIIKCRVADIDVYSPRTTVDWRVSVNLEMEYEGDHTSLVMADASRGGRGERNKDRMSYRHLAYQIDLTQVARADPPTKNEFEHELEIEVSAAEIRRQGTLAMAGDPTNQYEDLVKGFVDNIRVLARAVPP</sequence>
<comment type="subcellular location">
    <subcellularLocation>
        <location evidence="2 8">Nucleus</location>
    </subcellularLocation>
</comment>
<comment type="similarity">
    <text evidence="3 8">Belongs to the fungal TPase family.</text>
</comment>
<comment type="cofactor">
    <cofactor evidence="1 8">
        <name>Mg(2+)</name>
        <dbReference type="ChEBI" id="CHEBI:18420"/>
    </cofactor>
</comment>
<dbReference type="GO" id="GO:0004651">
    <property type="term" value="F:polynucleotide 5'-phosphatase activity"/>
    <property type="evidence" value="ECO:0007669"/>
    <property type="project" value="UniProtKB-UniRule"/>
</dbReference>
<feature type="compositionally biased region" description="Pro residues" evidence="9">
    <location>
        <begin position="453"/>
        <end position="464"/>
    </location>
</feature>
<dbReference type="Proteomes" id="UP000191522">
    <property type="component" value="Unassembled WGS sequence"/>
</dbReference>
<dbReference type="OMA" id="YFAQQRS"/>
<feature type="compositionally biased region" description="Polar residues" evidence="9">
    <location>
        <begin position="20"/>
        <end position="35"/>
    </location>
</feature>
<feature type="compositionally biased region" description="Polar residues" evidence="9">
    <location>
        <begin position="284"/>
        <end position="296"/>
    </location>
</feature>
<evidence type="ECO:0000256" key="6">
    <source>
        <dbReference type="ARBA" id="ARBA00023242"/>
    </source>
</evidence>
<evidence type="ECO:0000256" key="8">
    <source>
        <dbReference type="RuleBase" id="RU367053"/>
    </source>
</evidence>
<evidence type="ECO:0000313" key="12">
    <source>
        <dbReference type="Proteomes" id="UP000191522"/>
    </source>
</evidence>
<feature type="compositionally biased region" description="Polar residues" evidence="9">
    <location>
        <begin position="234"/>
        <end position="245"/>
    </location>
</feature>
<reference evidence="12" key="1">
    <citation type="journal article" date="2017" name="Nat. Microbiol.">
        <title>Global analysis of biosynthetic gene clusters reveals vast potential of secondary metabolite production in Penicillium species.</title>
        <authorList>
            <person name="Nielsen J.C."/>
            <person name="Grijseels S."/>
            <person name="Prigent S."/>
            <person name="Ji B."/>
            <person name="Dainat J."/>
            <person name="Nielsen K.F."/>
            <person name="Frisvad J.C."/>
            <person name="Workman M."/>
            <person name="Nielsen J."/>
        </authorList>
    </citation>
    <scope>NUCLEOTIDE SEQUENCE [LARGE SCALE GENOMIC DNA]</scope>
    <source>
        <strain evidence="12">IBT 11843</strain>
    </source>
</reference>
<feature type="compositionally biased region" description="Polar residues" evidence="9">
    <location>
        <begin position="175"/>
        <end position="186"/>
    </location>
</feature>
<comment type="caution">
    <text evidence="11">The sequence shown here is derived from an EMBL/GenBank/DDBJ whole genome shotgun (WGS) entry which is preliminary data.</text>
</comment>
<dbReference type="Gene3D" id="3.20.100.10">
    <property type="entry name" value="mRNA triphosphatase Cet1-like"/>
    <property type="match status" value="1"/>
</dbReference>
<dbReference type="EMBL" id="MDYL01000022">
    <property type="protein sequence ID" value="OQD70662.1"/>
    <property type="molecule type" value="Genomic_DNA"/>
</dbReference>
<dbReference type="InterPro" id="IPR007110">
    <property type="entry name" value="Ig-like_dom"/>
</dbReference>
<dbReference type="Pfam" id="PF02940">
    <property type="entry name" value="mRNA_triPase"/>
    <property type="match status" value="1"/>
</dbReference>
<evidence type="ECO:0000256" key="2">
    <source>
        <dbReference type="ARBA" id="ARBA00004123"/>
    </source>
</evidence>
<dbReference type="PANTHER" id="PTHR28118:SF1">
    <property type="entry name" value="POLYNUCLEOTIDE 5'-TRIPHOSPHATASE CTL1-RELATED"/>
    <property type="match status" value="1"/>
</dbReference>
<feature type="compositionally biased region" description="Low complexity" evidence="9">
    <location>
        <begin position="424"/>
        <end position="440"/>
    </location>
</feature>
<dbReference type="InterPro" id="IPR004206">
    <property type="entry name" value="mRNA_triPase_Cet1"/>
</dbReference>
<feature type="domain" description="Ig-like" evidence="10">
    <location>
        <begin position="627"/>
        <end position="663"/>
    </location>
</feature>
<dbReference type="OrthoDB" id="272147at2759"/>
<dbReference type="GO" id="GO:0031533">
    <property type="term" value="C:mRNA capping enzyme complex"/>
    <property type="evidence" value="ECO:0007669"/>
    <property type="project" value="UniProtKB-UniRule"/>
</dbReference>
<feature type="compositionally biased region" description="Polar residues" evidence="9">
    <location>
        <begin position="207"/>
        <end position="220"/>
    </location>
</feature>
<keyword evidence="12" id="KW-1185">Reference proteome</keyword>
<feature type="compositionally biased region" description="Low complexity" evidence="9">
    <location>
        <begin position="246"/>
        <end position="268"/>
    </location>
</feature>
<evidence type="ECO:0000256" key="7">
    <source>
        <dbReference type="ARBA" id="ARBA00047740"/>
    </source>
</evidence>
<proteinExistence type="inferred from homology"/>
<feature type="compositionally biased region" description="Low complexity" evidence="9">
    <location>
        <begin position="336"/>
        <end position="351"/>
    </location>
</feature>
<dbReference type="GO" id="GO:0006370">
    <property type="term" value="P:7-methylguanosine mRNA capping"/>
    <property type="evidence" value="ECO:0007669"/>
    <property type="project" value="UniProtKB-UniRule"/>
</dbReference>
<comment type="catalytic activity">
    <reaction evidence="7">
        <text>a 5'-end triphospho-ribonucleoside in mRNA + H2O = a 5'-end diphospho-ribonucleoside in mRNA + phosphate + H(+)</text>
        <dbReference type="Rhea" id="RHEA:67004"/>
        <dbReference type="Rhea" id="RHEA-COMP:17164"/>
        <dbReference type="Rhea" id="RHEA-COMP:17165"/>
        <dbReference type="ChEBI" id="CHEBI:15377"/>
        <dbReference type="ChEBI" id="CHEBI:15378"/>
        <dbReference type="ChEBI" id="CHEBI:43474"/>
        <dbReference type="ChEBI" id="CHEBI:167616"/>
        <dbReference type="ChEBI" id="CHEBI:167618"/>
        <dbReference type="EC" id="3.6.1.74"/>
    </reaction>
    <physiologicalReaction direction="left-to-right" evidence="7">
        <dbReference type="Rhea" id="RHEA:67005"/>
    </physiologicalReaction>
</comment>
<dbReference type="PROSITE" id="PS50835">
    <property type="entry name" value="IG_LIKE"/>
    <property type="match status" value="1"/>
</dbReference>
<name>A0A1V6P1E8_PENDC</name>
<keyword evidence="6 8" id="KW-0539">Nucleus</keyword>
<feature type="compositionally biased region" description="Polar residues" evidence="9">
    <location>
        <begin position="84"/>
        <end position="95"/>
    </location>
</feature>
<keyword evidence="8" id="KW-0506">mRNA capping</keyword>
<organism evidence="11 12">
    <name type="scientific">Penicillium decumbens</name>
    <dbReference type="NCBI Taxonomy" id="69771"/>
    <lineage>
        <taxon>Eukaryota</taxon>
        <taxon>Fungi</taxon>
        <taxon>Dikarya</taxon>
        <taxon>Ascomycota</taxon>
        <taxon>Pezizomycotina</taxon>
        <taxon>Eurotiomycetes</taxon>
        <taxon>Eurotiomycetidae</taxon>
        <taxon>Eurotiales</taxon>
        <taxon>Aspergillaceae</taxon>
        <taxon>Penicillium</taxon>
    </lineage>
</organism>
<evidence type="ECO:0000256" key="9">
    <source>
        <dbReference type="SAM" id="MobiDB-lite"/>
    </source>
</evidence>
<keyword evidence="4 8" id="KW-0507">mRNA processing</keyword>
<comment type="function">
    <text evidence="8">First step of mRNA capping. Converts the 5'-triphosphate end of a nascent mRNA chain into a diphosphate end.</text>
</comment>
<evidence type="ECO:0000256" key="5">
    <source>
        <dbReference type="ARBA" id="ARBA00022801"/>
    </source>
</evidence>
<comment type="subunit">
    <text evidence="8">Heterodimer. The mRNA-capping enzyme is composed of two separate chains alpha and beta, respectively a mRNA guanylyltransferase and an mRNA 5'-triphosphate monophosphatase.</text>
</comment>
<dbReference type="SUPFAM" id="SSF55154">
    <property type="entry name" value="CYTH-like phosphatases"/>
    <property type="match status" value="1"/>
</dbReference>
<dbReference type="PANTHER" id="PTHR28118">
    <property type="entry name" value="POLYNUCLEOTIDE 5'-TRIPHOSPHATASE-RELATED"/>
    <property type="match status" value="1"/>
</dbReference>